<sequence length="235" mass="27690">MKDHPRISYQVYLNKRLKNVCFHGIQTAPLYIRLIHKKKPFYFKSSYFDQLSRTKYGVQTVLGYRAPVLDQVITLENKILSVLCERYSSDFQIQAFKRDYYLLSQDMLYALDEGFQQYMITFLQDEGFSILAHLVSEGGKYCRAEQILNDLDKSLKKELFNKLSSNAVFYAPPYIPLCALVKDLWKESLPVLSILDYQKANFSRVLEEFVRTNYPEYKYDVIDQYLGKLQESLKP</sequence>
<dbReference type="OrthoDB" id="648314at2"/>
<reference evidence="1 2" key="1">
    <citation type="submission" date="2019-05" db="EMBL/GenBank/DDBJ databases">
        <authorList>
            <person name="Qu J.-H."/>
        </authorList>
    </citation>
    <scope>NUCLEOTIDE SEQUENCE [LARGE SCALE GENOMIC DNA]</scope>
    <source>
        <strain evidence="1 2">T17</strain>
    </source>
</reference>
<dbReference type="RefSeq" id="WP_138363615.1">
    <property type="nucleotide sequence ID" value="NZ_VCEJ01000002.1"/>
</dbReference>
<keyword evidence="2" id="KW-1185">Reference proteome</keyword>
<evidence type="ECO:0000313" key="2">
    <source>
        <dbReference type="Proteomes" id="UP000306402"/>
    </source>
</evidence>
<dbReference type="Proteomes" id="UP000306402">
    <property type="component" value="Unassembled WGS sequence"/>
</dbReference>
<accession>A0A5R9L1H5</accession>
<evidence type="ECO:0000313" key="1">
    <source>
        <dbReference type="EMBL" id="TLV02406.1"/>
    </source>
</evidence>
<comment type="caution">
    <text evidence="1">The sequence shown here is derived from an EMBL/GenBank/DDBJ whole genome shotgun (WGS) entry which is preliminary data.</text>
</comment>
<name>A0A5R9L1H5_9BACT</name>
<protein>
    <submittedName>
        <fullName evidence="1">Uncharacterized protein</fullName>
    </submittedName>
</protein>
<dbReference type="AlphaFoldDB" id="A0A5R9L1H5"/>
<dbReference type="EMBL" id="VCEJ01000002">
    <property type="protein sequence ID" value="TLV02406.1"/>
    <property type="molecule type" value="Genomic_DNA"/>
</dbReference>
<organism evidence="1 2">
    <name type="scientific">Dyadobacter luticola</name>
    <dbReference type="NCBI Taxonomy" id="1979387"/>
    <lineage>
        <taxon>Bacteria</taxon>
        <taxon>Pseudomonadati</taxon>
        <taxon>Bacteroidota</taxon>
        <taxon>Cytophagia</taxon>
        <taxon>Cytophagales</taxon>
        <taxon>Spirosomataceae</taxon>
        <taxon>Dyadobacter</taxon>
    </lineage>
</organism>
<gene>
    <name evidence="1" type="ORF">FEN17_01870</name>
</gene>
<proteinExistence type="predicted"/>